<dbReference type="PANTHER" id="PTHR30461:SF23">
    <property type="entry name" value="DNA RECOMBINASE-RELATED"/>
    <property type="match status" value="1"/>
</dbReference>
<dbReference type="FunFam" id="3.40.50.1390:FF:000009">
    <property type="entry name" value="Recombinase family protein"/>
    <property type="match status" value="1"/>
</dbReference>
<evidence type="ECO:0000313" key="4">
    <source>
        <dbReference type="EMBL" id="WHS17265.1"/>
    </source>
</evidence>
<dbReference type="Gene3D" id="3.40.50.1390">
    <property type="entry name" value="Resolvase, N-terminal catalytic domain"/>
    <property type="match status" value="1"/>
</dbReference>
<dbReference type="Pfam" id="PF07508">
    <property type="entry name" value="Recombinase"/>
    <property type="match status" value="1"/>
</dbReference>
<evidence type="ECO:0000259" key="3">
    <source>
        <dbReference type="PROSITE" id="PS51737"/>
    </source>
</evidence>
<evidence type="ECO:0000313" key="5">
    <source>
        <dbReference type="Proteomes" id="UP001224533"/>
    </source>
</evidence>
<dbReference type="Pfam" id="PF00239">
    <property type="entry name" value="Resolvase"/>
    <property type="match status" value="1"/>
</dbReference>
<dbReference type="InterPro" id="IPR025827">
    <property type="entry name" value="Zn_ribbon_recom_dom"/>
</dbReference>
<dbReference type="Proteomes" id="UP001224533">
    <property type="component" value="Chromosome"/>
</dbReference>
<dbReference type="AlphaFoldDB" id="A0ABD7YTE8"/>
<dbReference type="Pfam" id="PF13408">
    <property type="entry name" value="Zn_ribbon_recom"/>
    <property type="match status" value="1"/>
</dbReference>
<dbReference type="Gene3D" id="3.90.1750.20">
    <property type="entry name" value="Putative Large Serine Recombinase, Chain B, Domain 2"/>
    <property type="match status" value="1"/>
</dbReference>
<dbReference type="InterPro" id="IPR038109">
    <property type="entry name" value="DNA_bind_recomb_sf"/>
</dbReference>
<dbReference type="InterPro" id="IPR050639">
    <property type="entry name" value="SSR_resolvase"/>
</dbReference>
<evidence type="ECO:0000256" key="1">
    <source>
        <dbReference type="SAM" id="Coils"/>
    </source>
</evidence>
<dbReference type="InterPro" id="IPR011109">
    <property type="entry name" value="DNA_bind_recombinase_dom"/>
</dbReference>
<proteinExistence type="predicted"/>
<feature type="coiled-coil region" evidence="1">
    <location>
        <begin position="361"/>
        <end position="430"/>
    </location>
</feature>
<dbReference type="PROSITE" id="PS51737">
    <property type="entry name" value="RECOMBINASE_DNA_BIND"/>
    <property type="match status" value="1"/>
</dbReference>
<dbReference type="EMBL" id="CP114509">
    <property type="protein sequence ID" value="WHS17265.1"/>
    <property type="molecule type" value="Genomic_DNA"/>
</dbReference>
<dbReference type="SUPFAM" id="SSF53041">
    <property type="entry name" value="Resolvase-like"/>
    <property type="match status" value="1"/>
</dbReference>
<dbReference type="RefSeq" id="WP_283473561.1">
    <property type="nucleotide sequence ID" value="NZ_CP114501.1"/>
</dbReference>
<organism evidence="4 5">
    <name type="scientific">Ligilactobacillus salivarius</name>
    <dbReference type="NCBI Taxonomy" id="1624"/>
    <lineage>
        <taxon>Bacteria</taxon>
        <taxon>Bacillati</taxon>
        <taxon>Bacillota</taxon>
        <taxon>Bacilli</taxon>
        <taxon>Lactobacillales</taxon>
        <taxon>Lactobacillaceae</taxon>
        <taxon>Ligilactobacillus</taxon>
    </lineage>
</organism>
<dbReference type="CDD" id="cd03768">
    <property type="entry name" value="SR_ResInv"/>
    <property type="match status" value="1"/>
</dbReference>
<dbReference type="SMART" id="SM00857">
    <property type="entry name" value="Resolvase"/>
    <property type="match status" value="1"/>
</dbReference>
<dbReference type="InterPro" id="IPR006119">
    <property type="entry name" value="Resolv_N"/>
</dbReference>
<feature type="domain" description="Recombinase" evidence="3">
    <location>
        <begin position="159"/>
        <end position="262"/>
    </location>
</feature>
<sequence>MKVAIYTRVSTIEQAEEGYSISEQQDKLKKYCDIKDWKVARVYTDPGFSGSNTNRPSLQQLISDCKNNMFDAVLVYKLDRLSRSQKDTLYLIEDVFNKNGVDFISLSENFDTSTAFGKAMIGILSVFAQLEREQITERMTLGRVGRAKAGKAMSWANCPFGYTIQKEIYEIDPFRAEIVKRIYRDYLAGISITAIKNNLNEEGHVGKDINWSYRTVRQVLDNIVYAGYIKYKNEIYPGLHRPIVSLSDYKKVQAELEKRRITQAELNNPRPFRTKYMLSGLMRCGYCNSVLQIRTIIYRNGKRSHRYHCPSSKPHKNSSYKRHDFDCGFKFVRKTEIESLVVDEIKKLPLNMDKVINNQENKDVAKEIKAIKAELQQVQKKQDKLVDLYLLDNINVDELNKKNDELSKQKENLQKRLNSLTDNKKKEKIEDFIKNAKEAKNIDKLDYEKQKVIVRNLVSGIKVFNDKVEINWNV</sequence>
<feature type="domain" description="Resolvase/invertase-type recombinase catalytic" evidence="2">
    <location>
        <begin position="2"/>
        <end position="150"/>
    </location>
</feature>
<name>A0ABD7YTE8_9LACO</name>
<reference evidence="4 5" key="1">
    <citation type="submission" date="2022-12" db="EMBL/GenBank/DDBJ databases">
        <title>Assessment of beneficial effects and identification of host adaptation-associated genes of Ligilactobacillus salivarius isolated from Meles meles.</title>
        <authorList>
            <person name="Wang Y."/>
        </authorList>
    </citation>
    <scope>NUCLEOTIDE SEQUENCE [LARGE SCALE GENOMIC DNA]</scope>
    <source>
        <strain evidence="4 5">S35</strain>
    </source>
</reference>
<evidence type="ECO:0000259" key="2">
    <source>
        <dbReference type="PROSITE" id="PS51736"/>
    </source>
</evidence>
<dbReference type="InterPro" id="IPR036162">
    <property type="entry name" value="Resolvase-like_N_sf"/>
</dbReference>
<protein>
    <submittedName>
        <fullName evidence="4">Recombinase family protein</fullName>
    </submittedName>
</protein>
<dbReference type="PANTHER" id="PTHR30461">
    <property type="entry name" value="DNA-INVERTASE FROM LAMBDOID PROPHAGE"/>
    <property type="match status" value="1"/>
</dbReference>
<dbReference type="PROSITE" id="PS51736">
    <property type="entry name" value="RECOMBINASES_3"/>
    <property type="match status" value="1"/>
</dbReference>
<gene>
    <name evidence="4" type="ORF">O2U02_07205</name>
</gene>
<accession>A0ABD7YTE8</accession>
<keyword evidence="1" id="KW-0175">Coiled coil</keyword>